<dbReference type="InterPro" id="IPR036909">
    <property type="entry name" value="Cyt_c-like_dom_sf"/>
</dbReference>
<dbReference type="InterPro" id="IPR009056">
    <property type="entry name" value="Cyt_c-like_dom"/>
</dbReference>
<dbReference type="PROSITE" id="PS51257">
    <property type="entry name" value="PROKAR_LIPOPROTEIN"/>
    <property type="match status" value="1"/>
</dbReference>
<feature type="signal peptide" evidence="5">
    <location>
        <begin position="1"/>
        <end position="27"/>
    </location>
</feature>
<feature type="chain" id="PRO_5003940434" evidence="5">
    <location>
        <begin position="28"/>
        <end position="103"/>
    </location>
</feature>
<keyword evidence="3 4" id="KW-0408">Iron</keyword>
<proteinExistence type="predicted"/>
<dbReference type="EMBL" id="CP003989">
    <property type="protein sequence ID" value="AGA33209.1"/>
    <property type="molecule type" value="Genomic_DNA"/>
</dbReference>
<accession>L0DUD4</accession>
<dbReference type="eggNOG" id="COG2863">
    <property type="taxonomic scope" value="Bacteria"/>
</dbReference>
<dbReference type="GO" id="GO:0009055">
    <property type="term" value="F:electron transfer activity"/>
    <property type="evidence" value="ECO:0007669"/>
    <property type="project" value="InterPro"/>
</dbReference>
<feature type="domain" description="Cytochrome c" evidence="6">
    <location>
        <begin position="25"/>
        <end position="102"/>
    </location>
</feature>
<dbReference type="PROSITE" id="PS51007">
    <property type="entry name" value="CYTC"/>
    <property type="match status" value="1"/>
</dbReference>
<evidence type="ECO:0000313" key="7">
    <source>
        <dbReference type="EMBL" id="AGA33209.1"/>
    </source>
</evidence>
<evidence type="ECO:0000256" key="4">
    <source>
        <dbReference type="PROSITE-ProRule" id="PRU00433"/>
    </source>
</evidence>
<evidence type="ECO:0000256" key="3">
    <source>
        <dbReference type="ARBA" id="ARBA00023004"/>
    </source>
</evidence>
<evidence type="ECO:0000256" key="1">
    <source>
        <dbReference type="ARBA" id="ARBA00022617"/>
    </source>
</evidence>
<dbReference type="RefSeq" id="WP_015258342.1">
    <property type="nucleotide sequence ID" value="NC_019902.2"/>
</dbReference>
<dbReference type="GO" id="GO:0046872">
    <property type="term" value="F:metal ion binding"/>
    <property type="evidence" value="ECO:0007669"/>
    <property type="project" value="UniProtKB-KW"/>
</dbReference>
<dbReference type="Proteomes" id="UP000010809">
    <property type="component" value="Chromosome"/>
</dbReference>
<dbReference type="STRING" id="1255043.TVNIR_1542"/>
<dbReference type="OrthoDB" id="188778at2"/>
<name>L0DUD4_THIND</name>
<organism evidence="7 8">
    <name type="scientific">Thioalkalivibrio nitratireducens (strain DSM 14787 / UNIQEM 213 / ALEN2)</name>
    <dbReference type="NCBI Taxonomy" id="1255043"/>
    <lineage>
        <taxon>Bacteria</taxon>
        <taxon>Pseudomonadati</taxon>
        <taxon>Pseudomonadota</taxon>
        <taxon>Gammaproteobacteria</taxon>
        <taxon>Chromatiales</taxon>
        <taxon>Ectothiorhodospiraceae</taxon>
        <taxon>Thioalkalivibrio</taxon>
    </lineage>
</organism>
<evidence type="ECO:0000256" key="5">
    <source>
        <dbReference type="SAM" id="SignalP"/>
    </source>
</evidence>
<dbReference type="KEGG" id="tni:TVNIR_1542"/>
<protein>
    <submittedName>
        <fullName evidence="7">Cytochrome c, class I</fullName>
    </submittedName>
</protein>
<evidence type="ECO:0000259" key="6">
    <source>
        <dbReference type="PROSITE" id="PS51007"/>
    </source>
</evidence>
<gene>
    <name evidence="7" type="ordered locus">TVNIR_1542</name>
</gene>
<evidence type="ECO:0000256" key="2">
    <source>
        <dbReference type="ARBA" id="ARBA00022723"/>
    </source>
</evidence>
<sequence length="103" mass="11088">MMKPVFRIAAGGAMVLACGLVGSQAMADAGREAMITSSCFSCHSIDATGNMPNLVGYPRDLMISQMQMFSNGSRPSTIMDRIARGYSEADYVVMADYFATIEQ</sequence>
<reference evidence="7" key="1">
    <citation type="submission" date="2015-12" db="EMBL/GenBank/DDBJ databases">
        <authorList>
            <person name="Tikhonova T.V."/>
            <person name="Pavlov A.R."/>
            <person name="Beletsky A.V."/>
            <person name="Mardanov A.V."/>
            <person name="Sorokin D.Y."/>
            <person name="Ravin N.V."/>
            <person name="Popov V.O."/>
        </authorList>
    </citation>
    <scope>NUCLEOTIDE SEQUENCE</scope>
    <source>
        <strain evidence="7">DSM 14787</strain>
    </source>
</reference>
<keyword evidence="2 4" id="KW-0479">Metal-binding</keyword>
<keyword evidence="8" id="KW-1185">Reference proteome</keyword>
<dbReference type="SUPFAM" id="SSF46626">
    <property type="entry name" value="Cytochrome c"/>
    <property type="match status" value="1"/>
</dbReference>
<evidence type="ECO:0000313" key="8">
    <source>
        <dbReference type="Proteomes" id="UP000010809"/>
    </source>
</evidence>
<dbReference type="AlphaFoldDB" id="L0DUD4"/>
<dbReference type="Gene3D" id="1.10.760.10">
    <property type="entry name" value="Cytochrome c-like domain"/>
    <property type="match status" value="1"/>
</dbReference>
<dbReference type="PATRIC" id="fig|1255043.3.peg.1561"/>
<dbReference type="HOGENOM" id="CLU_128253_2_3_6"/>
<keyword evidence="1 4" id="KW-0349">Heme</keyword>
<dbReference type="GO" id="GO:0020037">
    <property type="term" value="F:heme binding"/>
    <property type="evidence" value="ECO:0007669"/>
    <property type="project" value="InterPro"/>
</dbReference>
<keyword evidence="5" id="KW-0732">Signal</keyword>